<evidence type="ECO:0000313" key="2">
    <source>
        <dbReference type="Proteomes" id="UP000828048"/>
    </source>
</evidence>
<organism evidence="1 2">
    <name type="scientific">Vaccinium darrowii</name>
    <dbReference type="NCBI Taxonomy" id="229202"/>
    <lineage>
        <taxon>Eukaryota</taxon>
        <taxon>Viridiplantae</taxon>
        <taxon>Streptophyta</taxon>
        <taxon>Embryophyta</taxon>
        <taxon>Tracheophyta</taxon>
        <taxon>Spermatophyta</taxon>
        <taxon>Magnoliopsida</taxon>
        <taxon>eudicotyledons</taxon>
        <taxon>Gunneridae</taxon>
        <taxon>Pentapetalae</taxon>
        <taxon>asterids</taxon>
        <taxon>Ericales</taxon>
        <taxon>Ericaceae</taxon>
        <taxon>Vaccinioideae</taxon>
        <taxon>Vaccinieae</taxon>
        <taxon>Vaccinium</taxon>
    </lineage>
</organism>
<proteinExistence type="predicted"/>
<reference evidence="1 2" key="1">
    <citation type="journal article" date="2021" name="Hortic Res">
        <title>High-quality reference genome and annotation aids understanding of berry development for evergreen blueberry (Vaccinium darrowii).</title>
        <authorList>
            <person name="Yu J."/>
            <person name="Hulse-Kemp A.M."/>
            <person name="Babiker E."/>
            <person name="Staton M."/>
        </authorList>
    </citation>
    <scope>NUCLEOTIDE SEQUENCE [LARGE SCALE GENOMIC DNA]</scope>
    <source>
        <strain evidence="2">cv. NJ 8807/NJ 8810</strain>
        <tissue evidence="1">Young leaf</tissue>
    </source>
</reference>
<accession>A0ACB7XFB2</accession>
<sequence length="127" mass="14527">MEYSSHHISPRTKPHIHAWKQLYGKNYLMWHGPQAQLVVTEPELIKEILNNKDGAYQSVKGMIPAMIASVETMLARWSQHEGNEIELVSICTRNSFNIRFPGVGKIFKSSDDIEGPFKIKDCDNDLE</sequence>
<evidence type="ECO:0000313" key="1">
    <source>
        <dbReference type="EMBL" id="KAH7839468.1"/>
    </source>
</evidence>
<name>A0ACB7XFB2_9ERIC</name>
<dbReference type="EMBL" id="CM037160">
    <property type="protein sequence ID" value="KAH7839468.1"/>
    <property type="molecule type" value="Genomic_DNA"/>
</dbReference>
<dbReference type="Proteomes" id="UP000828048">
    <property type="component" value="Chromosome 10"/>
</dbReference>
<keyword evidence="2" id="KW-1185">Reference proteome</keyword>
<protein>
    <submittedName>
        <fullName evidence="1">Uncharacterized protein</fullName>
    </submittedName>
</protein>
<comment type="caution">
    <text evidence="1">The sequence shown here is derived from an EMBL/GenBank/DDBJ whole genome shotgun (WGS) entry which is preliminary data.</text>
</comment>
<gene>
    <name evidence="1" type="ORF">Vadar_004535</name>
</gene>